<evidence type="ECO:0000256" key="14">
    <source>
        <dbReference type="ARBA" id="ARBA00047726"/>
    </source>
</evidence>
<evidence type="ECO:0000256" key="5">
    <source>
        <dbReference type="ARBA" id="ARBA00018648"/>
    </source>
</evidence>
<organism evidence="20">
    <name type="scientific">Picocystis salinarum</name>
    <dbReference type="NCBI Taxonomy" id="88271"/>
    <lineage>
        <taxon>Eukaryota</taxon>
        <taxon>Viridiplantae</taxon>
        <taxon>Chlorophyta</taxon>
        <taxon>Picocystophyceae</taxon>
        <taxon>Picocystales</taxon>
        <taxon>Picocystaceae</taxon>
        <taxon>Picocystis</taxon>
    </lineage>
</organism>
<dbReference type="RefSeq" id="YP_009057803.1">
    <property type="nucleotide sequence ID" value="NC_024828.1"/>
</dbReference>
<reference evidence="20" key="1">
    <citation type="journal article" date="2014" name="BMC Genomics">
        <title>Six newly sequenced chloroplast genomes from prasinophyte green algae provide insights into the relationships among prasinophyte lineages and the diversity of streamlined genome architecture in picoplanktonic species.</title>
        <authorList>
            <person name="Lemieux C."/>
            <person name="Otis C."/>
            <person name="Turmel M."/>
        </authorList>
    </citation>
    <scope>NUCLEOTIDE SEQUENCE</scope>
</reference>
<feature type="transmembrane region" description="Helical" evidence="16">
    <location>
        <begin position="142"/>
        <end position="161"/>
    </location>
</feature>
<keyword evidence="16 20" id="KW-0934">Plastid</keyword>
<feature type="transmembrane region" description="Helical" evidence="16">
    <location>
        <begin position="596"/>
        <end position="615"/>
    </location>
</feature>
<keyword evidence="16" id="KW-0813">Transport</keyword>
<evidence type="ECO:0000313" key="20">
    <source>
        <dbReference type="EMBL" id="AID67598.1"/>
    </source>
</evidence>
<feature type="transmembrane region" description="Helical" evidence="16">
    <location>
        <begin position="35"/>
        <end position="54"/>
    </location>
</feature>
<keyword evidence="6 16" id="KW-0812">Transmembrane</keyword>
<evidence type="ECO:0000256" key="10">
    <source>
        <dbReference type="ARBA" id="ARBA00022967"/>
    </source>
</evidence>
<comment type="catalytic activity">
    <reaction evidence="14 16">
        <text>a plastoquinone + NADPH + (n+1) H(+)(in) = a plastoquinol + NADP(+) + n H(+)(out)</text>
        <dbReference type="Rhea" id="RHEA:42612"/>
        <dbReference type="Rhea" id="RHEA-COMP:9561"/>
        <dbReference type="Rhea" id="RHEA-COMP:9562"/>
        <dbReference type="ChEBI" id="CHEBI:15378"/>
        <dbReference type="ChEBI" id="CHEBI:17757"/>
        <dbReference type="ChEBI" id="CHEBI:57783"/>
        <dbReference type="ChEBI" id="CHEBI:58349"/>
        <dbReference type="ChEBI" id="CHEBI:62192"/>
    </reaction>
</comment>
<evidence type="ECO:0000256" key="1">
    <source>
        <dbReference type="ARBA" id="ARBA00004059"/>
    </source>
</evidence>
<feature type="transmembrane region" description="Helical" evidence="16">
    <location>
        <begin position="6"/>
        <end position="23"/>
    </location>
</feature>
<evidence type="ECO:0000256" key="11">
    <source>
        <dbReference type="ARBA" id="ARBA00022989"/>
    </source>
</evidence>
<evidence type="ECO:0000256" key="16">
    <source>
        <dbReference type="RuleBase" id="RU364062"/>
    </source>
</evidence>
<evidence type="ECO:0000256" key="8">
    <source>
        <dbReference type="ARBA" id="ARBA00022857"/>
    </source>
</evidence>
<evidence type="ECO:0000256" key="13">
    <source>
        <dbReference type="ARBA" id="ARBA00023136"/>
    </source>
</evidence>
<feature type="transmembrane region" description="Helical" evidence="16">
    <location>
        <begin position="417"/>
        <end position="439"/>
    </location>
</feature>
<feature type="transmembrane region" description="Helical" evidence="16">
    <location>
        <begin position="173"/>
        <end position="193"/>
    </location>
</feature>
<dbReference type="GeneID" id="20355997"/>
<dbReference type="PRINTS" id="PR01435">
    <property type="entry name" value="NPOXDRDTASE5"/>
</dbReference>
<comment type="function">
    <text evidence="1 16">NDH shuttles electrons from NAD(P)H:plastoquinone, via FMN and iron-sulfur (Fe-S) centers, to quinones in the photosynthetic chain and possibly in a chloroplast respiratory chain. The immediate electron acceptor for the enzyme in this species is believed to be plastoquinone. Couples the redox reaction to proton translocation, and thus conserves the redox energy in a proton gradient.</text>
</comment>
<keyword evidence="16" id="KW-0793">Thylakoid</keyword>
<dbReference type="GO" id="GO:0042773">
    <property type="term" value="P:ATP synthesis coupled electron transport"/>
    <property type="evidence" value="ECO:0007669"/>
    <property type="project" value="InterPro"/>
</dbReference>
<feature type="transmembrane region" description="Helical" evidence="16">
    <location>
        <begin position="315"/>
        <end position="336"/>
    </location>
</feature>
<feature type="transmembrane region" description="Helical" evidence="16">
    <location>
        <begin position="275"/>
        <end position="294"/>
    </location>
</feature>
<dbReference type="InterPro" id="IPR003945">
    <property type="entry name" value="NU5C-like"/>
</dbReference>
<feature type="domain" description="NADH:ubiquinone/plastoquinone oxidoreductase chloroplast chain 5 C-terminal" evidence="19">
    <location>
        <begin position="450"/>
        <end position="523"/>
    </location>
</feature>
<dbReference type="Pfam" id="PF00662">
    <property type="entry name" value="Proton_antipo_N"/>
    <property type="match status" value="1"/>
</dbReference>
<keyword evidence="8 16" id="KW-0521">NADP</keyword>
<comment type="similarity">
    <text evidence="3 16">Belongs to the complex I subunit 5 family.</text>
</comment>
<evidence type="ECO:0000256" key="4">
    <source>
        <dbReference type="ARBA" id="ARBA00011199"/>
    </source>
</evidence>
<dbReference type="InterPro" id="IPR001750">
    <property type="entry name" value="ND/Mrp_TM"/>
</dbReference>
<evidence type="ECO:0000259" key="18">
    <source>
        <dbReference type="Pfam" id="PF00662"/>
    </source>
</evidence>
<keyword evidence="7 16" id="KW-0874">Quinone</keyword>
<keyword evidence="12 16" id="KW-0520">NAD</keyword>
<dbReference type="EC" id="7.1.1.-" evidence="16"/>
<feature type="transmembrane region" description="Helical" evidence="16">
    <location>
        <begin position="86"/>
        <end position="106"/>
    </location>
</feature>
<keyword evidence="16 20" id="KW-0150">Chloroplast</keyword>
<feature type="transmembrane region" description="Helical" evidence="16">
    <location>
        <begin position="386"/>
        <end position="405"/>
    </location>
</feature>
<evidence type="ECO:0000256" key="9">
    <source>
        <dbReference type="ARBA" id="ARBA00022957"/>
    </source>
</evidence>
<keyword evidence="13 16" id="KW-0472">Membrane</keyword>
<dbReference type="GO" id="GO:0008137">
    <property type="term" value="F:NADH dehydrogenase (ubiquinone) activity"/>
    <property type="evidence" value="ECO:0007669"/>
    <property type="project" value="InterPro"/>
</dbReference>
<evidence type="ECO:0000256" key="12">
    <source>
        <dbReference type="ARBA" id="ARBA00023027"/>
    </source>
</evidence>
<dbReference type="InterPro" id="IPR002128">
    <property type="entry name" value="NADH_UbQ_OxRdtase_chlpt_su5_C"/>
</dbReference>
<keyword evidence="11 16" id="KW-1133">Transmembrane helix</keyword>
<evidence type="ECO:0000259" key="17">
    <source>
        <dbReference type="Pfam" id="PF00361"/>
    </source>
</evidence>
<comment type="catalytic activity">
    <reaction evidence="15 16">
        <text>a plastoquinone + NADH + (n+1) H(+)(in) = a plastoquinol + NAD(+) + n H(+)(out)</text>
        <dbReference type="Rhea" id="RHEA:42608"/>
        <dbReference type="Rhea" id="RHEA-COMP:9561"/>
        <dbReference type="Rhea" id="RHEA-COMP:9562"/>
        <dbReference type="ChEBI" id="CHEBI:15378"/>
        <dbReference type="ChEBI" id="CHEBI:17757"/>
        <dbReference type="ChEBI" id="CHEBI:57540"/>
        <dbReference type="ChEBI" id="CHEBI:57945"/>
        <dbReference type="ChEBI" id="CHEBI:62192"/>
    </reaction>
</comment>
<feature type="domain" description="NADH-Ubiquinone oxidoreductase (complex I) chain 5 N-terminal" evidence="18">
    <location>
        <begin position="69"/>
        <end position="119"/>
    </location>
</feature>
<dbReference type="PANTHER" id="PTHR42829:SF2">
    <property type="entry name" value="NADH-UBIQUINONE OXIDOREDUCTASE CHAIN 5"/>
    <property type="match status" value="1"/>
</dbReference>
<feature type="domain" description="NADH:quinone oxidoreductase/Mrp antiporter transmembrane" evidence="17">
    <location>
        <begin position="135"/>
        <end position="429"/>
    </location>
</feature>
<evidence type="ECO:0000256" key="3">
    <source>
        <dbReference type="ARBA" id="ARBA00008200"/>
    </source>
</evidence>
<feature type="transmembrane region" description="Helical" evidence="16">
    <location>
        <begin position="504"/>
        <end position="523"/>
    </location>
</feature>
<evidence type="ECO:0000256" key="6">
    <source>
        <dbReference type="ARBA" id="ARBA00022692"/>
    </source>
</evidence>
<dbReference type="NCBIfam" id="TIGR01974">
    <property type="entry name" value="NDH_I_L"/>
    <property type="match status" value="1"/>
</dbReference>
<feature type="transmembrane region" description="Helical" evidence="16">
    <location>
        <begin position="250"/>
        <end position="269"/>
    </location>
</feature>
<dbReference type="PRINTS" id="PR01434">
    <property type="entry name" value="NADHDHGNASE5"/>
</dbReference>
<gene>
    <name evidence="16 20" type="primary">ndhF</name>
</gene>
<name>A0A088CIC5_9CHLO</name>
<evidence type="ECO:0000259" key="19">
    <source>
        <dbReference type="Pfam" id="PF01010"/>
    </source>
</evidence>
<sequence>MELLIPALPAFNALILGLGNLVFRFSTQRLRQSSAVITIIILTLSSLFSFNILFQQWNGQNPYKYLIEWVLTPTFHLEIGYWIDPLTSSMLVVITSVATLVMIYTVAYMKYDEGFIRFFIYLSLFSSSMIGLVMSPNLVQLYIFWELVGMCSYLLIGFWYTRPAAADACQKAFVTNRIGDFGFLLGILGLYWFTGSFDVYEIQHKTELIQNNWGILLCTLIFLGPMAKSAQFPLHVWLPDAMEGPTPISALIHAATMVAAGIFLIARLFPIFQQFPFVMSEISIIGLITAVLGATIALTQQDLKKGLAYSTMSQLGYMVMAMGIGAYGPSLFHLVTHAYSKALLFLSAGSVIHGMEELVGFNPIYNQNIKNMGGLKQWMPITRWSFLIGTLSLCGFPPFSCFWSKDEILAETLKVSPFFWLVAWLTAGLTSIYMFRLYLLTFEGELKTFTSKIPHESPLLMRFSLVALMIPTILIGFVGNPKFEWFQQFITLSTLHNDFEFQNFIKNAFLSVGIAIVGLFVALKRVKLENSPFNYLFHNKWFIDEFYDFSFVQNLRKFSQFLLKVDQRLLDGAVNQTASNSWIFSESLRIFQNGKFQNYILTFLTSIVVASFFYFH</sequence>
<protein>
    <recommendedName>
        <fullName evidence="5 16">NAD(P)H-quinone oxidoreductase subunit 5, chloroplastic</fullName>
        <ecNumber evidence="16">7.1.1.-</ecNumber>
    </recommendedName>
    <alternativeName>
        <fullName evidence="16">NADH-plastoquinone oxidoreductase subunit 5</fullName>
    </alternativeName>
</protein>
<geneLocation type="chloroplast" evidence="20"/>
<feature type="transmembrane region" description="Helical" evidence="16">
    <location>
        <begin position="118"/>
        <end position="136"/>
    </location>
</feature>
<dbReference type="AlphaFoldDB" id="A0A088CIC5"/>
<evidence type="ECO:0000256" key="2">
    <source>
        <dbReference type="ARBA" id="ARBA00004454"/>
    </source>
</evidence>
<comment type="subunit">
    <text evidence="4 16">NDH is composed of at least 16 different subunits, 5 of which are encoded in the nucleus.</text>
</comment>
<dbReference type="NCBIfam" id="NF005141">
    <property type="entry name" value="PRK06590.1"/>
    <property type="match status" value="1"/>
</dbReference>
<comment type="subcellular location">
    <subcellularLocation>
        <location evidence="2 16">Plastid</location>
        <location evidence="2 16">Chloroplast thylakoid membrane</location>
        <topology evidence="2 16">Multi-pass membrane protein</topology>
    </subcellularLocation>
</comment>
<dbReference type="InterPro" id="IPR018393">
    <property type="entry name" value="NADHpl_OxRdtase_5_subgr"/>
</dbReference>
<dbReference type="EMBL" id="KJ746599">
    <property type="protein sequence ID" value="AID67598.1"/>
    <property type="molecule type" value="Genomic_DNA"/>
</dbReference>
<dbReference type="InterPro" id="IPR001516">
    <property type="entry name" value="Proton_antipo_N"/>
</dbReference>
<accession>A0A088CIC5</accession>
<dbReference type="GO" id="GO:0015990">
    <property type="term" value="P:electron transport coupled proton transport"/>
    <property type="evidence" value="ECO:0007669"/>
    <property type="project" value="TreeGrafter"/>
</dbReference>
<keyword evidence="10" id="KW-1278">Translocase</keyword>
<evidence type="ECO:0000256" key="7">
    <source>
        <dbReference type="ARBA" id="ARBA00022719"/>
    </source>
</evidence>
<dbReference type="GO" id="GO:0009535">
    <property type="term" value="C:chloroplast thylakoid membrane"/>
    <property type="evidence" value="ECO:0007669"/>
    <property type="project" value="UniProtKB-SubCell"/>
</dbReference>
<evidence type="ECO:0000256" key="15">
    <source>
        <dbReference type="ARBA" id="ARBA00048026"/>
    </source>
</evidence>
<dbReference type="Pfam" id="PF00361">
    <property type="entry name" value="Proton_antipo_M"/>
    <property type="match status" value="1"/>
</dbReference>
<proteinExistence type="inferred from homology"/>
<keyword evidence="9 16" id="KW-0618">Plastoquinone</keyword>
<dbReference type="PANTHER" id="PTHR42829">
    <property type="entry name" value="NADH-UBIQUINONE OXIDOREDUCTASE CHAIN 5"/>
    <property type="match status" value="1"/>
</dbReference>
<dbReference type="GO" id="GO:0048038">
    <property type="term" value="F:quinone binding"/>
    <property type="evidence" value="ECO:0007669"/>
    <property type="project" value="UniProtKB-KW"/>
</dbReference>
<dbReference type="Pfam" id="PF01010">
    <property type="entry name" value="Proton_antipo_C"/>
    <property type="match status" value="1"/>
</dbReference>
<feature type="transmembrane region" description="Helical" evidence="16">
    <location>
        <begin position="459"/>
        <end position="479"/>
    </location>
</feature>
<dbReference type="GO" id="GO:0003954">
    <property type="term" value="F:NADH dehydrogenase activity"/>
    <property type="evidence" value="ECO:0007669"/>
    <property type="project" value="TreeGrafter"/>
</dbReference>
<dbReference type="Gene3D" id="1.20.5.2700">
    <property type="match status" value="1"/>
</dbReference>